<evidence type="ECO:0000313" key="3">
    <source>
        <dbReference type="Proteomes" id="UP000275078"/>
    </source>
</evidence>
<keyword evidence="3" id="KW-1185">Reference proteome</keyword>
<proteinExistence type="predicted"/>
<accession>A0A3N4HY29</accession>
<sequence>MSDPIQQQTFSDNADLVKQNTAAIDTAWLDLEPGHNDGIFTDSEDRKQEQYPLPESSLMSPKLLDSIKRSSFCALDMKGRYWSREFGLAQEVEVLCYNQLPYCLVSVFEHFLCFWIDSLCPYIESKADCESTDRKPNGLWTFIRTEIIYPAQQREWHRLLRDEQVVVIEALIRSSIDELQELITQDAGMEKMIVALEQLRVARASFLRRMRSARLEILILTYLGEEEVKMEVSDGVHAATAEYMKQKRQAMEIEDEGERSRRLGELVRQPPPPSLL</sequence>
<feature type="region of interest" description="Disordered" evidence="1">
    <location>
        <begin position="248"/>
        <end position="276"/>
    </location>
</feature>
<gene>
    <name evidence="2" type="ORF">BJ508DRAFT_171345</name>
</gene>
<evidence type="ECO:0000256" key="1">
    <source>
        <dbReference type="SAM" id="MobiDB-lite"/>
    </source>
</evidence>
<dbReference type="Proteomes" id="UP000275078">
    <property type="component" value="Unassembled WGS sequence"/>
</dbReference>
<organism evidence="2 3">
    <name type="scientific">Ascobolus immersus RN42</name>
    <dbReference type="NCBI Taxonomy" id="1160509"/>
    <lineage>
        <taxon>Eukaryota</taxon>
        <taxon>Fungi</taxon>
        <taxon>Dikarya</taxon>
        <taxon>Ascomycota</taxon>
        <taxon>Pezizomycotina</taxon>
        <taxon>Pezizomycetes</taxon>
        <taxon>Pezizales</taxon>
        <taxon>Ascobolaceae</taxon>
        <taxon>Ascobolus</taxon>
    </lineage>
</organism>
<evidence type="ECO:0000313" key="2">
    <source>
        <dbReference type="EMBL" id="RPA77408.1"/>
    </source>
</evidence>
<reference evidence="2 3" key="1">
    <citation type="journal article" date="2018" name="Nat. Ecol. Evol.">
        <title>Pezizomycetes genomes reveal the molecular basis of ectomycorrhizal truffle lifestyle.</title>
        <authorList>
            <person name="Murat C."/>
            <person name="Payen T."/>
            <person name="Noel B."/>
            <person name="Kuo A."/>
            <person name="Morin E."/>
            <person name="Chen J."/>
            <person name="Kohler A."/>
            <person name="Krizsan K."/>
            <person name="Balestrini R."/>
            <person name="Da Silva C."/>
            <person name="Montanini B."/>
            <person name="Hainaut M."/>
            <person name="Levati E."/>
            <person name="Barry K.W."/>
            <person name="Belfiori B."/>
            <person name="Cichocki N."/>
            <person name="Clum A."/>
            <person name="Dockter R.B."/>
            <person name="Fauchery L."/>
            <person name="Guy J."/>
            <person name="Iotti M."/>
            <person name="Le Tacon F."/>
            <person name="Lindquist E.A."/>
            <person name="Lipzen A."/>
            <person name="Malagnac F."/>
            <person name="Mello A."/>
            <person name="Molinier V."/>
            <person name="Miyauchi S."/>
            <person name="Poulain J."/>
            <person name="Riccioni C."/>
            <person name="Rubini A."/>
            <person name="Sitrit Y."/>
            <person name="Splivallo R."/>
            <person name="Traeger S."/>
            <person name="Wang M."/>
            <person name="Zifcakova L."/>
            <person name="Wipf D."/>
            <person name="Zambonelli A."/>
            <person name="Paolocci F."/>
            <person name="Nowrousian M."/>
            <person name="Ottonello S."/>
            <person name="Baldrian P."/>
            <person name="Spatafora J.W."/>
            <person name="Henrissat B."/>
            <person name="Nagy L.G."/>
            <person name="Aury J.M."/>
            <person name="Wincker P."/>
            <person name="Grigoriev I.V."/>
            <person name="Bonfante P."/>
            <person name="Martin F.M."/>
        </authorList>
    </citation>
    <scope>NUCLEOTIDE SEQUENCE [LARGE SCALE GENOMIC DNA]</scope>
    <source>
        <strain evidence="2 3">RN42</strain>
    </source>
</reference>
<name>A0A3N4HY29_ASCIM</name>
<dbReference type="EMBL" id="ML119727">
    <property type="protein sequence ID" value="RPA77408.1"/>
    <property type="molecule type" value="Genomic_DNA"/>
</dbReference>
<dbReference type="AlphaFoldDB" id="A0A3N4HY29"/>
<protein>
    <submittedName>
        <fullName evidence="2">Uncharacterized protein</fullName>
    </submittedName>
</protein>